<dbReference type="AlphaFoldDB" id="A0A6C0CL99"/>
<protein>
    <submittedName>
        <fullName evidence="1">Uncharacterized protein</fullName>
    </submittedName>
</protein>
<evidence type="ECO:0000313" key="1">
    <source>
        <dbReference type="EMBL" id="QHT05388.1"/>
    </source>
</evidence>
<dbReference type="EMBL" id="MN739453">
    <property type="protein sequence ID" value="QHT05388.1"/>
    <property type="molecule type" value="Genomic_DNA"/>
</dbReference>
<accession>A0A6C0CL99</accession>
<organism evidence="1">
    <name type="scientific">viral metagenome</name>
    <dbReference type="NCBI Taxonomy" id="1070528"/>
    <lineage>
        <taxon>unclassified sequences</taxon>
        <taxon>metagenomes</taxon>
        <taxon>organismal metagenomes</taxon>
    </lineage>
</organism>
<reference evidence="1" key="1">
    <citation type="journal article" date="2020" name="Nature">
        <title>Giant virus diversity and host interactions through global metagenomics.</title>
        <authorList>
            <person name="Schulz F."/>
            <person name="Roux S."/>
            <person name="Paez-Espino D."/>
            <person name="Jungbluth S."/>
            <person name="Walsh D.A."/>
            <person name="Denef V.J."/>
            <person name="McMahon K.D."/>
            <person name="Konstantinidis K.T."/>
            <person name="Eloe-Fadrosh E.A."/>
            <person name="Kyrpides N.C."/>
            <person name="Woyke T."/>
        </authorList>
    </citation>
    <scope>NUCLEOTIDE SEQUENCE</scope>
    <source>
        <strain evidence="1">GVMAG-M-3300021375-17</strain>
    </source>
</reference>
<sequence>MLSNRFIPQYFQNFQKKLSKYFQSNIISLGRWNTVYCTKSINRKVDWANEDHCGPCGSAPLQYEKNNSVSKIK</sequence>
<name>A0A6C0CL99_9ZZZZ</name>
<proteinExistence type="predicted"/>